<evidence type="ECO:0000313" key="4">
    <source>
        <dbReference type="EMBL" id="TQS39882.1"/>
    </source>
</evidence>
<dbReference type="AlphaFoldDB" id="A0A545AEX9"/>
<keyword evidence="1" id="KW-0328">Glycosyltransferase</keyword>
<sequence>MSGGRPRVALVLASSTGGVGRHVRSLAEHLVQSGHRVDVHGPAATEELFGFRAAGAGFAPVEIPARPHPVRDAAALAALRRRLRAERPDVVHAHGLRAGLVAAAAGRRPLVTTWHNLLMGENARNPLLRGLERVVARSADITLTASDDLVARVLRLGGRDVRPSPVAAPSLPVPVRSAAEIRAELGEGDVPLILAVGRLHPQKRFDVLVDASVRWSAAVVLIAGTGPEESALRRQAAALGAPVRFLGHRSDVAELLAACDVAVMTSDWEARQLFAQEALRAGRPLVATAVGGVPGLVGDGARLVPPGNPDAVAAAVSALLADPSAARELAERGAKVAAGWPDEATVAASVAAVYDELVGAEPVTGLPV</sequence>
<comment type="caution">
    <text evidence="4">The sequence shown here is derived from an EMBL/GenBank/DDBJ whole genome shotgun (WGS) entry which is preliminary data.</text>
</comment>
<evidence type="ECO:0000256" key="2">
    <source>
        <dbReference type="ARBA" id="ARBA00022679"/>
    </source>
</evidence>
<dbReference type="PANTHER" id="PTHR45947">
    <property type="entry name" value="SULFOQUINOVOSYL TRANSFERASE SQD2"/>
    <property type="match status" value="1"/>
</dbReference>
<dbReference type="Pfam" id="PF13692">
    <property type="entry name" value="Glyco_trans_1_4"/>
    <property type="match status" value="1"/>
</dbReference>
<dbReference type="SUPFAM" id="SSF53756">
    <property type="entry name" value="UDP-Glycosyltransferase/glycogen phosphorylase"/>
    <property type="match status" value="1"/>
</dbReference>
<dbReference type="Gene3D" id="3.40.50.2000">
    <property type="entry name" value="Glycogen Phosphorylase B"/>
    <property type="match status" value="2"/>
</dbReference>
<name>A0A545AEX9_9ACTN</name>
<dbReference type="InParanoid" id="A0A545AEX9"/>
<dbReference type="CDD" id="cd03801">
    <property type="entry name" value="GT4_PimA-like"/>
    <property type="match status" value="1"/>
</dbReference>
<dbReference type="OrthoDB" id="3268555at2"/>
<accession>A0A545AEX9</accession>
<dbReference type="Pfam" id="PF13579">
    <property type="entry name" value="Glyco_trans_4_4"/>
    <property type="match status" value="1"/>
</dbReference>
<dbReference type="Proteomes" id="UP000317982">
    <property type="component" value="Unassembled WGS sequence"/>
</dbReference>
<dbReference type="PANTHER" id="PTHR45947:SF3">
    <property type="entry name" value="SULFOQUINOVOSYL TRANSFERASE SQD2"/>
    <property type="match status" value="1"/>
</dbReference>
<evidence type="ECO:0000256" key="1">
    <source>
        <dbReference type="ARBA" id="ARBA00022676"/>
    </source>
</evidence>
<dbReference type="GO" id="GO:0016758">
    <property type="term" value="F:hexosyltransferase activity"/>
    <property type="evidence" value="ECO:0007669"/>
    <property type="project" value="TreeGrafter"/>
</dbReference>
<proteinExistence type="predicted"/>
<gene>
    <name evidence="4" type="ORF">FL583_37705</name>
</gene>
<dbReference type="GO" id="GO:1901137">
    <property type="term" value="P:carbohydrate derivative biosynthetic process"/>
    <property type="evidence" value="ECO:0007669"/>
    <property type="project" value="UniProtKB-ARBA"/>
</dbReference>
<dbReference type="RefSeq" id="WP_142709711.1">
    <property type="nucleotide sequence ID" value="NZ_VIRS01000053.1"/>
</dbReference>
<dbReference type="InterPro" id="IPR050194">
    <property type="entry name" value="Glycosyltransferase_grp1"/>
</dbReference>
<dbReference type="EMBL" id="VIRS01000053">
    <property type="protein sequence ID" value="TQS39882.1"/>
    <property type="molecule type" value="Genomic_DNA"/>
</dbReference>
<keyword evidence="2 4" id="KW-0808">Transferase</keyword>
<evidence type="ECO:0000259" key="3">
    <source>
        <dbReference type="Pfam" id="PF13579"/>
    </source>
</evidence>
<evidence type="ECO:0000313" key="5">
    <source>
        <dbReference type="Proteomes" id="UP000317982"/>
    </source>
</evidence>
<keyword evidence="5" id="KW-1185">Reference proteome</keyword>
<protein>
    <submittedName>
        <fullName evidence="4">Glycosyltransferase family 4 protein</fullName>
    </submittedName>
</protein>
<reference evidence="4 5" key="1">
    <citation type="submission" date="2019-07" db="EMBL/GenBank/DDBJ databases">
        <title>Cryptosporangium phraense sp. nov., isolated from plant litter.</title>
        <authorList>
            <person name="Suriyachadkun C."/>
        </authorList>
    </citation>
    <scope>NUCLEOTIDE SEQUENCE [LARGE SCALE GENOMIC DNA]</scope>
    <source>
        <strain evidence="4 5">A-T 5661</strain>
    </source>
</reference>
<organism evidence="4 5">
    <name type="scientific">Cryptosporangium phraense</name>
    <dbReference type="NCBI Taxonomy" id="2593070"/>
    <lineage>
        <taxon>Bacteria</taxon>
        <taxon>Bacillati</taxon>
        <taxon>Actinomycetota</taxon>
        <taxon>Actinomycetes</taxon>
        <taxon>Cryptosporangiales</taxon>
        <taxon>Cryptosporangiaceae</taxon>
        <taxon>Cryptosporangium</taxon>
    </lineage>
</organism>
<feature type="domain" description="Glycosyltransferase subfamily 4-like N-terminal" evidence="3">
    <location>
        <begin position="17"/>
        <end position="162"/>
    </location>
</feature>
<dbReference type="InterPro" id="IPR028098">
    <property type="entry name" value="Glyco_trans_4-like_N"/>
</dbReference>